<evidence type="ECO:0000313" key="3">
    <source>
        <dbReference type="EMBL" id="QLG64199.1"/>
    </source>
</evidence>
<dbReference type="Gene3D" id="1.10.10.10">
    <property type="entry name" value="Winged helix-like DNA-binding domain superfamily/Winged helix DNA-binding domain"/>
    <property type="match status" value="1"/>
</dbReference>
<protein>
    <recommendedName>
        <fullName evidence="2">DUF7344 domain-containing protein</fullName>
    </recommendedName>
</protein>
<feature type="region of interest" description="Disordered" evidence="1">
    <location>
        <begin position="1"/>
        <end position="21"/>
    </location>
</feature>
<dbReference type="Pfam" id="PF24035">
    <property type="entry name" value="DUF7344"/>
    <property type="match status" value="1"/>
</dbReference>
<accession>A0A7D5QEF3</accession>
<reference evidence="3 4" key="1">
    <citation type="submission" date="2020-06" db="EMBL/GenBank/DDBJ databases">
        <title>NJ-3-1, isolated from saline soil.</title>
        <authorList>
            <person name="Cui H.L."/>
            <person name="Shi X."/>
        </authorList>
    </citation>
    <scope>NUCLEOTIDE SEQUENCE [LARGE SCALE GENOMIC DNA]</scope>
    <source>
        <strain evidence="3 4">NJ-3-1</strain>
        <plasmid evidence="3 4">unnamed1</plasmid>
    </source>
</reference>
<evidence type="ECO:0000256" key="1">
    <source>
        <dbReference type="SAM" id="MobiDB-lite"/>
    </source>
</evidence>
<feature type="domain" description="DUF7344" evidence="2">
    <location>
        <begin position="27"/>
        <end position="105"/>
    </location>
</feature>
<dbReference type="KEGG" id="halu:HUG12_20635"/>
<dbReference type="GeneID" id="56039920"/>
<dbReference type="EMBL" id="CP058580">
    <property type="protein sequence ID" value="QLG64199.1"/>
    <property type="molecule type" value="Genomic_DNA"/>
</dbReference>
<dbReference type="AlphaFoldDB" id="A0A7D5QEF3"/>
<geneLocation type="plasmid" evidence="3 4">
    <name>unnamed1</name>
</geneLocation>
<organism evidence="3 4">
    <name type="scientific">Halorarum salinum</name>
    <dbReference type="NCBI Taxonomy" id="2743089"/>
    <lineage>
        <taxon>Archaea</taxon>
        <taxon>Methanobacteriati</taxon>
        <taxon>Methanobacteriota</taxon>
        <taxon>Stenosarchaea group</taxon>
        <taxon>Halobacteria</taxon>
        <taxon>Halobacteriales</taxon>
        <taxon>Haloferacaceae</taxon>
        <taxon>Halorarum</taxon>
    </lineage>
</organism>
<name>A0A7D5QEF3_9EURY</name>
<proteinExistence type="predicted"/>
<evidence type="ECO:0000259" key="2">
    <source>
        <dbReference type="Pfam" id="PF24035"/>
    </source>
</evidence>
<gene>
    <name evidence="3" type="ORF">HUG12_20635</name>
</gene>
<dbReference type="Proteomes" id="UP000509626">
    <property type="component" value="Plasmid unnamed1"/>
</dbReference>
<sequence length="129" mass="14595">MTYTRTSRPSSSGRRGEPGPREVDEVFDLLRNARRRYLLAALSTEDELGFDELVDAVAERERVERGLPLADGRHEQIRLVLFHNHLPKLEDADVVRCDYGDGTVRAVDHPKWELLGRLQTAVEESSLAG</sequence>
<dbReference type="RefSeq" id="WP_179270782.1">
    <property type="nucleotide sequence ID" value="NZ_CP058580.1"/>
</dbReference>
<dbReference type="InterPro" id="IPR036388">
    <property type="entry name" value="WH-like_DNA-bd_sf"/>
</dbReference>
<keyword evidence="3" id="KW-0614">Plasmid</keyword>
<dbReference type="InterPro" id="IPR055768">
    <property type="entry name" value="DUF7344"/>
</dbReference>
<dbReference type="OrthoDB" id="324054at2157"/>
<keyword evidence="4" id="KW-1185">Reference proteome</keyword>
<evidence type="ECO:0000313" key="4">
    <source>
        <dbReference type="Proteomes" id="UP000509626"/>
    </source>
</evidence>